<dbReference type="SUPFAM" id="SSF51011">
    <property type="entry name" value="Glycosyl hydrolase domain"/>
    <property type="match status" value="1"/>
</dbReference>
<dbReference type="InterPro" id="IPR006047">
    <property type="entry name" value="GH13_cat_dom"/>
</dbReference>
<organism evidence="5 6">
    <name type="scientific">Shewanella nanhaiensis</name>
    <dbReference type="NCBI Taxonomy" id="2864872"/>
    <lineage>
        <taxon>Bacteria</taxon>
        <taxon>Pseudomonadati</taxon>
        <taxon>Pseudomonadota</taxon>
        <taxon>Gammaproteobacteria</taxon>
        <taxon>Alteromonadales</taxon>
        <taxon>Shewanellaceae</taxon>
        <taxon>Shewanella</taxon>
    </lineage>
</organism>
<keyword evidence="6" id="KW-1185">Reference proteome</keyword>
<keyword evidence="3" id="KW-0732">Signal</keyword>
<feature type="domain" description="Glycosyl hydrolase family 13 catalytic" evidence="4">
    <location>
        <begin position="134"/>
        <end position="538"/>
    </location>
</feature>
<proteinExistence type="predicted"/>
<feature type="signal peptide" evidence="3">
    <location>
        <begin position="1"/>
        <end position="23"/>
    </location>
</feature>
<keyword evidence="2" id="KW-0326">Glycosidase</keyword>
<dbReference type="EMBL" id="JAHZST010000009">
    <property type="protein sequence ID" value="MBW8184745.1"/>
    <property type="molecule type" value="Genomic_DNA"/>
</dbReference>
<dbReference type="PANTHER" id="PTHR10357">
    <property type="entry name" value="ALPHA-AMYLASE FAMILY MEMBER"/>
    <property type="match status" value="1"/>
</dbReference>
<dbReference type="GO" id="GO:0016787">
    <property type="term" value="F:hydrolase activity"/>
    <property type="evidence" value="ECO:0007669"/>
    <property type="project" value="UniProtKB-KW"/>
</dbReference>
<dbReference type="RefSeq" id="WP_220110229.1">
    <property type="nucleotide sequence ID" value="NZ_JAHZST010000009.1"/>
</dbReference>
<dbReference type="Gene3D" id="2.60.40.1180">
    <property type="entry name" value="Golgi alpha-mannosidase II"/>
    <property type="match status" value="1"/>
</dbReference>
<keyword evidence="1 5" id="KW-0378">Hydrolase</keyword>
<dbReference type="Proteomes" id="UP001195963">
    <property type="component" value="Unassembled WGS sequence"/>
</dbReference>
<evidence type="ECO:0000256" key="1">
    <source>
        <dbReference type="ARBA" id="ARBA00022801"/>
    </source>
</evidence>
<dbReference type="Pfam" id="PF09087">
    <property type="entry name" value="Cyc-maltodext_N"/>
    <property type="match status" value="1"/>
</dbReference>
<dbReference type="SMART" id="SM00642">
    <property type="entry name" value="Aamy"/>
    <property type="match status" value="1"/>
</dbReference>
<dbReference type="SUPFAM" id="SSF51445">
    <property type="entry name" value="(Trans)glycosidases"/>
    <property type="match status" value="1"/>
</dbReference>
<dbReference type="SUPFAM" id="SSF81296">
    <property type="entry name" value="E set domains"/>
    <property type="match status" value="1"/>
</dbReference>
<dbReference type="Pfam" id="PF10438">
    <property type="entry name" value="Cyc-maltodext_C"/>
    <property type="match status" value="1"/>
</dbReference>
<comment type="caution">
    <text evidence="5">The sequence shown here is derived from an EMBL/GenBank/DDBJ whole genome shotgun (WGS) entry which is preliminary data.</text>
</comment>
<gene>
    <name evidence="5" type="ORF">K0625_13805</name>
</gene>
<dbReference type="Gene3D" id="3.20.20.80">
    <property type="entry name" value="Glycosidases"/>
    <property type="match status" value="1"/>
</dbReference>
<sequence length="631" mass="71759">MLNKLTFGIFFTASLLLTPGADALSLHSPLKVEPISWWAGMHNPKLQLMLNGDKIGSLKVDIKGDDITILETKRTNNPNYLFITLNLADAKAQTLVLNLLDEQEIKYTINYSLHERAEGSAQRQGFSNKDAIYLITPDRFVNGDFSNDNQIEMLEQIDRNDKDGRHGGDIQGIENSLDYLEKLGVTQLWINPLLENNQQKYSYHGYSTTDHYRIDPRFGSNETYKELVRKANDKGIGIIQDIIVNHIGSNHWWMQDLPSSTWINGIHTNQDKQPISYTSHRRTTVQDPYAVSEDHSEFVDGWFVDTMPDLNQTDPLLATYLIQNSIWWVEYANLSGIREDTYSYADKAFLSDWSKAIMTEYPNFNIVGEEWTSNPITVSYWQAGKVNQDGYISYLPSLMDFPLYEVMLKALTQAESWDRGFISLYEMMANDVIYANPSNLVLFEGNHDTNRLYSLMNEDLNLFKMAMTYILTSNRIPQLFYGTEVLMTSPKEGRHDGEVRSDFPGGWPTDKINALTGKGLTEKQRDAQGFVKTLLNFRKNSAAIHKGSLKHYVPIDGIYVYFRSLNDETLMVIMNKNDKPVQLTSKRFKAQLDGFSRATEVLTDTKIAISSAEGASISVPARGVLLLSLTD</sequence>
<dbReference type="Pfam" id="PF00128">
    <property type="entry name" value="Alpha-amylase"/>
    <property type="match status" value="1"/>
</dbReference>
<evidence type="ECO:0000259" key="4">
    <source>
        <dbReference type="SMART" id="SM00642"/>
    </source>
</evidence>
<dbReference type="PANTHER" id="PTHR10357:SF210">
    <property type="entry name" value="MALTODEXTRIN GLUCOSIDASE"/>
    <property type="match status" value="1"/>
</dbReference>
<feature type="chain" id="PRO_5046111744" evidence="3">
    <location>
        <begin position="24"/>
        <end position="631"/>
    </location>
</feature>
<protein>
    <submittedName>
        <fullName evidence="5">Glycoside hydrolase family 13 protein</fullName>
    </submittedName>
</protein>
<dbReference type="CDD" id="cd11340">
    <property type="entry name" value="AmyAc_bac_CMD_like_3"/>
    <property type="match status" value="1"/>
</dbReference>
<evidence type="ECO:0000313" key="6">
    <source>
        <dbReference type="Proteomes" id="UP001195963"/>
    </source>
</evidence>
<dbReference type="InterPro" id="IPR013783">
    <property type="entry name" value="Ig-like_fold"/>
</dbReference>
<dbReference type="Gene3D" id="2.60.40.10">
    <property type="entry name" value="Immunoglobulins"/>
    <property type="match status" value="1"/>
</dbReference>
<dbReference type="InterPro" id="IPR014756">
    <property type="entry name" value="Ig_E-set"/>
</dbReference>
<dbReference type="InterPro" id="IPR017853">
    <property type="entry name" value="GH"/>
</dbReference>
<dbReference type="InterPro" id="IPR013780">
    <property type="entry name" value="Glyco_hydro_b"/>
</dbReference>
<name>A0ABS7E506_9GAMM</name>
<evidence type="ECO:0000256" key="3">
    <source>
        <dbReference type="SAM" id="SignalP"/>
    </source>
</evidence>
<dbReference type="InterPro" id="IPR015171">
    <property type="entry name" value="Cyc-maltodext_N"/>
</dbReference>
<accession>A0ABS7E506</accession>
<reference evidence="5 6" key="1">
    <citation type="submission" date="2021-07" db="EMBL/GenBank/DDBJ databases">
        <title>Shewanella sp. nov, isolated from SCS.</title>
        <authorList>
            <person name="Cao W.R."/>
        </authorList>
    </citation>
    <scope>NUCLEOTIDE SEQUENCE [LARGE SCALE GENOMIC DNA]</scope>
    <source>
        <strain evidence="5 6">NR704-98</strain>
    </source>
</reference>
<evidence type="ECO:0000313" key="5">
    <source>
        <dbReference type="EMBL" id="MBW8184745.1"/>
    </source>
</evidence>
<evidence type="ECO:0000256" key="2">
    <source>
        <dbReference type="ARBA" id="ARBA00023295"/>
    </source>
</evidence>
<dbReference type="InterPro" id="IPR019492">
    <property type="entry name" value="Cyclo-malto-dextrinase_C"/>
</dbReference>